<comment type="caution">
    <text evidence="1">The sequence shown here is derived from an EMBL/GenBank/DDBJ whole genome shotgun (WGS) entry which is preliminary data.</text>
</comment>
<keyword evidence="2" id="KW-1185">Reference proteome</keyword>
<gene>
    <name evidence="1" type="ORF">LEL_10779</name>
</gene>
<evidence type="ECO:0000313" key="2">
    <source>
        <dbReference type="Proteomes" id="UP000076881"/>
    </source>
</evidence>
<reference evidence="1 2" key="1">
    <citation type="journal article" date="2016" name="Genome Biol. Evol.">
        <title>Divergent and convergent evolution of fungal pathogenicity.</title>
        <authorList>
            <person name="Shang Y."/>
            <person name="Xiao G."/>
            <person name="Zheng P."/>
            <person name="Cen K."/>
            <person name="Zhan S."/>
            <person name="Wang C."/>
        </authorList>
    </citation>
    <scope>NUCLEOTIDE SEQUENCE [LARGE SCALE GENOMIC DNA]</scope>
    <source>
        <strain evidence="1 2">RCEF 1005</strain>
    </source>
</reference>
<proteinExistence type="predicted"/>
<dbReference type="AlphaFoldDB" id="A0A167TSI0"/>
<accession>A0A167TSI0</accession>
<dbReference type="Proteomes" id="UP000076881">
    <property type="component" value="Unassembled WGS sequence"/>
</dbReference>
<organism evidence="1 2">
    <name type="scientific">Akanthomyces lecanii RCEF 1005</name>
    <dbReference type="NCBI Taxonomy" id="1081108"/>
    <lineage>
        <taxon>Eukaryota</taxon>
        <taxon>Fungi</taxon>
        <taxon>Dikarya</taxon>
        <taxon>Ascomycota</taxon>
        <taxon>Pezizomycotina</taxon>
        <taxon>Sordariomycetes</taxon>
        <taxon>Hypocreomycetidae</taxon>
        <taxon>Hypocreales</taxon>
        <taxon>Cordycipitaceae</taxon>
        <taxon>Akanthomyces</taxon>
        <taxon>Cordyceps confragosa</taxon>
    </lineage>
</organism>
<protein>
    <submittedName>
        <fullName evidence="1">Uncharacterized protein</fullName>
    </submittedName>
</protein>
<name>A0A167TSI0_CORDF</name>
<sequence>MAEPEEEGAKAIRGEEEDIISKIFPAFTTDKKISMAQTSYLRIFDQQGSVDWYNIKTATSFDVPKGKETEVISGKRVKFY</sequence>
<dbReference type="EMBL" id="AZHF01000020">
    <property type="protein sequence ID" value="OAA60900.1"/>
    <property type="molecule type" value="Genomic_DNA"/>
</dbReference>
<evidence type="ECO:0000313" key="1">
    <source>
        <dbReference type="EMBL" id="OAA60900.1"/>
    </source>
</evidence>